<organism evidence="6 7">
    <name type="scientific">Zingiber officinale</name>
    <name type="common">Ginger</name>
    <name type="synonym">Amomum zingiber</name>
    <dbReference type="NCBI Taxonomy" id="94328"/>
    <lineage>
        <taxon>Eukaryota</taxon>
        <taxon>Viridiplantae</taxon>
        <taxon>Streptophyta</taxon>
        <taxon>Embryophyta</taxon>
        <taxon>Tracheophyta</taxon>
        <taxon>Spermatophyta</taxon>
        <taxon>Magnoliopsida</taxon>
        <taxon>Liliopsida</taxon>
        <taxon>Zingiberales</taxon>
        <taxon>Zingiberaceae</taxon>
        <taxon>Zingiber</taxon>
    </lineage>
</organism>
<dbReference type="InterPro" id="IPR017923">
    <property type="entry name" value="TFIIS_N"/>
</dbReference>
<evidence type="ECO:0000313" key="6">
    <source>
        <dbReference type="EMBL" id="KAG6500596.1"/>
    </source>
</evidence>
<dbReference type="GO" id="GO:0005634">
    <property type="term" value="C:nucleus"/>
    <property type="evidence" value="ECO:0007669"/>
    <property type="project" value="UniProtKB-SubCell"/>
</dbReference>
<dbReference type="Pfam" id="PF08711">
    <property type="entry name" value="Med26"/>
    <property type="match status" value="1"/>
</dbReference>
<dbReference type="EMBL" id="JACMSC010000011">
    <property type="protein sequence ID" value="KAG6500596.1"/>
    <property type="molecule type" value="Genomic_DNA"/>
</dbReference>
<feature type="region of interest" description="Disordered" evidence="4">
    <location>
        <begin position="805"/>
        <end position="836"/>
    </location>
</feature>
<feature type="region of interest" description="Disordered" evidence="4">
    <location>
        <begin position="1443"/>
        <end position="1462"/>
    </location>
</feature>
<proteinExistence type="predicted"/>
<feature type="region of interest" description="Disordered" evidence="4">
    <location>
        <begin position="1490"/>
        <end position="1521"/>
    </location>
</feature>
<evidence type="ECO:0000313" key="7">
    <source>
        <dbReference type="Proteomes" id="UP000734854"/>
    </source>
</evidence>
<dbReference type="SMART" id="SM00509">
    <property type="entry name" value="TFS2N"/>
    <property type="match status" value="1"/>
</dbReference>
<evidence type="ECO:0000256" key="4">
    <source>
        <dbReference type="SAM" id="MobiDB-lite"/>
    </source>
</evidence>
<keyword evidence="2 3" id="KW-0539">Nucleus</keyword>
<comment type="subcellular location">
    <subcellularLocation>
        <location evidence="1 3">Nucleus</location>
    </subcellularLocation>
</comment>
<sequence>MQSYAGVERKDEMKVWRLIQSVSTPNVVQEAGEVVITGCRRIWDSFLKLPLRTQAFVCRRVYDIINKCLWWLTEQDYANQHQEEVGKPLNQTQVEMNGALQSGGHSQKTLNTPTSSQQLKSASDNVQSSGTSPHVKGKKRLRNDQIVEPIKGDQTMELVKKDLHTETIKREQFSKVGDGGFVTFKFDNINTEINKISDKGGLVSTEGVENLVSLMQLDITEKKIDLAGRIILVDVITVTEKSDFLNKFVQLRGVPVLDEWLQEVHKGKTDNGSNPHESEKLVEEFLLSLLRALEKLPINLHALQICNIGKSVNNLRSHKNMEIQKRARGLVDTWKKRVDAEMSKISDGKFVASGQPASFSMKPGHSDVTQAGNKRTGSIDAAGKISITRPSAGKALPSKHGITDSNNKPIELAPLVASSKDLHCKTAAGSGVSILSFPTVKEEKSIASSPSQSNSHSCSSDQVKTMTSSWKEEAMSSVVGSGNASKLIGSMNRRRRSSNGLLVTNVSGNLNEIHAGKCMSVNKVMTAEKTLQGEKPLDIPVDDHGNISTLIVRFPNTGRSPGKSDSGGSLEDQLVTSGKSSPVGISDKNDLNDGKLKLKNDVPLYHTTDVNTASCQGNDVKEGLSGIEEQRRNAEVTAKLADPARTACLSGNENGACWTEPRANSYNSMLALVESCAEYSESANPLAAGDDMGMNLLATVAAGEISRSNIITPIDSLGSPRAVEEQCTGNDVSMLGLSCDDDMAERNTPHDESANSSSEKKEKKVDCVLASDILQTDNKLTSKSANSTQLQTTQSTITCMSSLDNLDSENTVGKSGEERIDEPEPEEGDSIGADPIKDKQTTDVQISGICTYIRPNFTGPLKDENTSFERNCKIEDNNNMCFSDVKAGNKRDIDVSDSGRKLEAPVVEEHTTSQVVKKPSSSSSSTENLLKSSSLDSEISLPAVSMPSLTAINESNVMKSNNMEISPLELSCEAKEKNIPPPSTDELVVSAAVSRVTAEILENLKEANESRSAESSAIQEVLSTKIKETENSAKSYRSFGFEEVKEEDHASSLDRCSSIVFAEQVVVTRLQLDLNEGIPVDEGNQGKPVISSSISASSVHMPCQSLFSISMSTNLPASVTVAAPAKGPFVPPEVLLKTKGQPGWKGSAATSAFRPAEPWKASNILDTLPSDGAGKKSHLLLHIDLNIADEDVEDQMAGITTANDFPTKNVVGVDLDLNKVDDSVKNGQFLASTNRRLELPLLHIQSASGGLPAGKANVLRNFDLNDRPGIDEIGTEMQPRCQQANYANIVPSLAPVSGHRTNNLEPGYASSSFCPNSYPGAVPSFLPDRGEQFNLAVAAVESHRISGSLCAGNLGNDIYQGLALSSFPATTFPFANLSCPSTFSCAPAASFSGGSIPYVDSSSGGGSCFPAYPSLLVGPVSAVSSHYPRPYMISFPEGSTGSLSRQGLDLNTGPGSGYLEGKEGNLPSSSRYLLPASSQIFMENQTRMYGVPGVGSKRKEPEGSWGAERPTERSAKHSPWK</sequence>
<accession>A0A8J5G697</accession>
<feature type="region of interest" description="Disordered" evidence="4">
    <location>
        <begin position="446"/>
        <end position="467"/>
    </location>
</feature>
<feature type="compositionally biased region" description="Low complexity" evidence="4">
    <location>
        <begin position="446"/>
        <end position="460"/>
    </location>
</feature>
<comment type="caution">
    <text evidence="6">The sequence shown here is derived from an EMBL/GenBank/DDBJ whole genome shotgun (WGS) entry which is preliminary data.</text>
</comment>
<reference evidence="6 7" key="1">
    <citation type="submission" date="2020-08" db="EMBL/GenBank/DDBJ databases">
        <title>Plant Genome Project.</title>
        <authorList>
            <person name="Zhang R.-G."/>
        </authorList>
    </citation>
    <scope>NUCLEOTIDE SEQUENCE [LARGE SCALE GENOMIC DNA]</scope>
    <source>
        <tissue evidence="6">Rhizome</tissue>
    </source>
</reference>
<feature type="domain" description="TFIIS N-terminal" evidence="5">
    <location>
        <begin position="262"/>
        <end position="341"/>
    </location>
</feature>
<feature type="compositionally biased region" description="Acidic residues" evidence="4">
    <location>
        <begin position="819"/>
        <end position="829"/>
    </location>
</feature>
<feature type="region of interest" description="Disordered" evidence="4">
    <location>
        <begin position="552"/>
        <end position="592"/>
    </location>
</feature>
<dbReference type="CDD" id="cd00183">
    <property type="entry name" value="TFIIS_I"/>
    <property type="match status" value="1"/>
</dbReference>
<evidence type="ECO:0000256" key="2">
    <source>
        <dbReference type="ARBA" id="ARBA00023242"/>
    </source>
</evidence>
<keyword evidence="7" id="KW-1185">Reference proteome</keyword>
<feature type="region of interest" description="Disordered" evidence="4">
    <location>
        <begin position="356"/>
        <end position="375"/>
    </location>
</feature>
<evidence type="ECO:0000256" key="1">
    <source>
        <dbReference type="ARBA" id="ARBA00004123"/>
    </source>
</evidence>
<protein>
    <recommendedName>
        <fullName evidence="5">TFIIS N-terminal domain-containing protein</fullName>
    </recommendedName>
</protein>
<dbReference type="SUPFAM" id="SSF47676">
    <property type="entry name" value="Conserved domain common to transcription factors TFIIS, elongin A, CRSP70"/>
    <property type="match status" value="1"/>
</dbReference>
<feature type="compositionally biased region" description="Polar residues" evidence="4">
    <location>
        <begin position="101"/>
        <end position="132"/>
    </location>
</feature>
<gene>
    <name evidence="6" type="ORF">ZIOFF_040444</name>
</gene>
<name>A0A8J5G697_ZINOF</name>
<feature type="region of interest" description="Disordered" evidence="4">
    <location>
        <begin position="101"/>
        <end position="144"/>
    </location>
</feature>
<feature type="compositionally biased region" description="Basic and acidic residues" evidence="4">
    <location>
        <begin position="890"/>
        <end position="911"/>
    </location>
</feature>
<feature type="region of interest" description="Disordered" evidence="4">
    <location>
        <begin position="740"/>
        <end position="763"/>
    </location>
</feature>
<dbReference type="PANTHER" id="PTHR46548">
    <property type="entry name" value="BAH AND TFIIS DOMAIN-CONTAINING PROTEIN-RELATED"/>
    <property type="match status" value="1"/>
</dbReference>
<dbReference type="Proteomes" id="UP000734854">
    <property type="component" value="Unassembled WGS sequence"/>
</dbReference>
<evidence type="ECO:0000259" key="5">
    <source>
        <dbReference type="PROSITE" id="PS51319"/>
    </source>
</evidence>
<feature type="region of interest" description="Disordered" evidence="4">
    <location>
        <begin position="890"/>
        <end position="929"/>
    </location>
</feature>
<feature type="compositionally biased region" description="Low complexity" evidence="4">
    <location>
        <begin position="912"/>
        <end position="929"/>
    </location>
</feature>
<dbReference type="InterPro" id="IPR035441">
    <property type="entry name" value="TFIIS/LEDGF_dom_sf"/>
</dbReference>
<feature type="compositionally biased region" description="Basic and acidic residues" evidence="4">
    <location>
        <begin position="744"/>
        <end position="763"/>
    </location>
</feature>
<dbReference type="PANTHER" id="PTHR46548:SF1">
    <property type="entry name" value="BAH AND TFIIS DOMAIN-CONTAINING PROTEIN-RELATED"/>
    <property type="match status" value="1"/>
</dbReference>
<dbReference type="Gene3D" id="1.20.930.10">
    <property type="entry name" value="Conserved domain common to transcription factors TFIIS, elongin A, CRSP70"/>
    <property type="match status" value="1"/>
</dbReference>
<evidence type="ECO:0000256" key="3">
    <source>
        <dbReference type="PROSITE-ProRule" id="PRU00649"/>
    </source>
</evidence>
<dbReference type="InterPro" id="IPR003617">
    <property type="entry name" value="TFIIS/CRSP70_N_sub"/>
</dbReference>
<dbReference type="PROSITE" id="PS51319">
    <property type="entry name" value="TFIIS_N"/>
    <property type="match status" value="1"/>
</dbReference>